<organism evidence="1 2">
    <name type="scientific">Syntrophobotulus glycolicus (strain DSM 8271 / FlGlyR)</name>
    <dbReference type="NCBI Taxonomy" id="645991"/>
    <lineage>
        <taxon>Bacteria</taxon>
        <taxon>Bacillati</taxon>
        <taxon>Bacillota</taxon>
        <taxon>Clostridia</taxon>
        <taxon>Eubacteriales</taxon>
        <taxon>Desulfitobacteriaceae</taxon>
        <taxon>Syntrophobotulus</taxon>
    </lineage>
</organism>
<dbReference type="RefSeq" id="WP_013624145.1">
    <property type="nucleotide sequence ID" value="NC_015172.1"/>
</dbReference>
<dbReference type="HOGENOM" id="CLU_054526_3_0_9"/>
<dbReference type="EMBL" id="CP002547">
    <property type="protein sequence ID" value="ADY55274.1"/>
    <property type="molecule type" value="Genomic_DNA"/>
</dbReference>
<dbReference type="eggNOG" id="COG2852">
    <property type="taxonomic scope" value="Bacteria"/>
</dbReference>
<proteinExistence type="predicted"/>
<accession>F0T2F6</accession>
<dbReference type="AlphaFoldDB" id="F0T2F6"/>
<dbReference type="Gene3D" id="3.40.960.10">
    <property type="entry name" value="VSR Endonuclease"/>
    <property type="match status" value="1"/>
</dbReference>
<protein>
    <recommendedName>
        <fullName evidence="3">DUF559 domain-containing protein</fullName>
    </recommendedName>
</protein>
<name>F0T2F6_SYNGF</name>
<evidence type="ECO:0008006" key="3">
    <source>
        <dbReference type="Google" id="ProtNLM"/>
    </source>
</evidence>
<dbReference type="OrthoDB" id="3173905at2"/>
<evidence type="ECO:0000313" key="1">
    <source>
        <dbReference type="EMBL" id="ADY55274.1"/>
    </source>
</evidence>
<keyword evidence="2" id="KW-1185">Reference proteome</keyword>
<evidence type="ECO:0000313" key="2">
    <source>
        <dbReference type="Proteomes" id="UP000007488"/>
    </source>
</evidence>
<gene>
    <name evidence="1" type="ordered locus">Sgly_0931</name>
</gene>
<reference evidence="1 2" key="1">
    <citation type="journal article" date="2011" name="Stand. Genomic Sci.">
        <title>Complete genome sequence of Syntrophobotulus glycolicus type strain (FlGlyR).</title>
        <authorList>
            <person name="Han C."/>
            <person name="Mwirichia R."/>
            <person name="Chertkov O."/>
            <person name="Held B."/>
            <person name="Lapidus A."/>
            <person name="Nolan M."/>
            <person name="Lucas S."/>
            <person name="Hammon N."/>
            <person name="Deshpande S."/>
            <person name="Cheng J.F."/>
            <person name="Tapia R."/>
            <person name="Goodwin L."/>
            <person name="Pitluck S."/>
            <person name="Huntemann M."/>
            <person name="Liolios K."/>
            <person name="Ivanova N."/>
            <person name="Pagani I."/>
            <person name="Mavromatis K."/>
            <person name="Ovchinikova G."/>
            <person name="Pati A."/>
            <person name="Chen A."/>
            <person name="Palaniappan K."/>
            <person name="Land M."/>
            <person name="Hauser L."/>
            <person name="Brambilla E.M."/>
            <person name="Rohde M."/>
            <person name="Spring S."/>
            <person name="Sikorski J."/>
            <person name="Goker M."/>
            <person name="Woyke T."/>
            <person name="Bristow J."/>
            <person name="Eisen J.A."/>
            <person name="Markowitz V."/>
            <person name="Hugenholtz P."/>
            <person name="Kyrpides N.C."/>
            <person name="Klenk H.P."/>
            <person name="Detter J.C."/>
        </authorList>
    </citation>
    <scope>NUCLEOTIDE SEQUENCE [LARGE SCALE GENOMIC DNA]</scope>
    <source>
        <strain evidence="2">DSM 8271 / FlGlyR</strain>
    </source>
</reference>
<dbReference type="KEGG" id="sgy:Sgly_0931"/>
<dbReference type="Proteomes" id="UP000007488">
    <property type="component" value="Chromosome"/>
</dbReference>
<sequence length="293" mass="32284">MKEYFSYFSAAAFWNIPYVEAVLGSEIAGTDSVDFTVFEPAARSQKKGRRIHLCQIALPAGAVGSRNGKMVASPELMFLQLACKLNIHRLILLGLQLCSHPPGCPSGAITTKQKLKTFLAKTSGHRGHLKALRAVKYIEDGSASVMESMAYMMLTLPHALGGYGLDGAVFNHEIKLKDEAGKRLGQKRCFADLYYRPAKLAVEYESFAFHNSPSEQGKDVMRSAILGRQGVEVMRLSTIQLYDKDACMDFAFNLASRLGKRIQIRAKKFDEMHVLLRALLPVGNPVAEPDGGQ</sequence>
<reference evidence="2" key="2">
    <citation type="submission" date="2011-02" db="EMBL/GenBank/DDBJ databases">
        <title>The complete genome of Syntrophobotulus glycolicus DSM 8271.</title>
        <authorList>
            <person name="Lucas S."/>
            <person name="Copeland A."/>
            <person name="Lapidus A."/>
            <person name="Bruce D."/>
            <person name="Goodwin L."/>
            <person name="Pitluck S."/>
            <person name="Kyrpides N."/>
            <person name="Mavromatis K."/>
            <person name="Pagani I."/>
            <person name="Ivanova N."/>
            <person name="Mikhailova N."/>
            <person name="Chertkov O."/>
            <person name="Held B."/>
            <person name="Detter J.C."/>
            <person name="Tapia R."/>
            <person name="Han C."/>
            <person name="Land M."/>
            <person name="Hauser L."/>
            <person name="Markowitz V."/>
            <person name="Cheng J.-F."/>
            <person name="Hugenholtz P."/>
            <person name="Woyke T."/>
            <person name="Wu D."/>
            <person name="Spring S."/>
            <person name="Schroeder M."/>
            <person name="Brambilla E."/>
            <person name="Klenk H.-P."/>
            <person name="Eisen J.A."/>
        </authorList>
    </citation>
    <scope>NUCLEOTIDE SEQUENCE [LARGE SCALE GENOMIC DNA]</scope>
    <source>
        <strain evidence="2">DSM 8271 / FlGlyR</strain>
    </source>
</reference>